<reference evidence="2" key="1">
    <citation type="journal article" date="2023" name="Hortic. Res.">
        <title>A chromosome-level phased genome enabling allele-level studies in sweet orange: a case study on citrus Huanglongbing tolerance.</title>
        <authorList>
            <person name="Wu B."/>
            <person name="Yu Q."/>
            <person name="Deng Z."/>
            <person name="Duan Y."/>
            <person name="Luo F."/>
            <person name="Gmitter F. Jr."/>
        </authorList>
    </citation>
    <scope>NUCLEOTIDE SEQUENCE [LARGE SCALE GENOMIC DNA]</scope>
    <source>
        <strain evidence="2">cv. Valencia</strain>
    </source>
</reference>
<dbReference type="EMBL" id="CM039174">
    <property type="protein sequence ID" value="KAH9757881.1"/>
    <property type="molecule type" value="Genomic_DNA"/>
</dbReference>
<accession>A0ACB8KUC9</accession>
<dbReference type="Proteomes" id="UP000829398">
    <property type="component" value="Chromosome 5"/>
</dbReference>
<evidence type="ECO:0000313" key="1">
    <source>
        <dbReference type="EMBL" id="KAH9757881.1"/>
    </source>
</evidence>
<comment type="caution">
    <text evidence="1">The sequence shown here is derived from an EMBL/GenBank/DDBJ whole genome shotgun (WGS) entry which is preliminary data.</text>
</comment>
<gene>
    <name evidence="1" type="ORF">KPL71_016525</name>
</gene>
<name>A0ACB8KUC9_CITSI</name>
<sequence>MDSSTTPSGRAQIVPKQCDNNIFQGKQNSPTRRTPSFSSLSSSSLSSCSSSLRSLYFPDESPLSPPTPRKFSGVPFSWETLPGIPKKHTHSRKESLLKQLPLPPTSTPPYSKKSHFEELETRKKFSPENLKKDPFVAALVECSKDDDNGDDDRDSSSRNNFFSRAKVTKSISDRLGLINAYASCKTTCAVSESLVYLPRPTRTPYDLFLHHHRRRHHPR</sequence>
<evidence type="ECO:0000313" key="2">
    <source>
        <dbReference type="Proteomes" id="UP000829398"/>
    </source>
</evidence>
<proteinExistence type="predicted"/>
<organism evidence="1 2">
    <name type="scientific">Citrus sinensis</name>
    <name type="common">Sweet orange</name>
    <name type="synonym">Citrus aurantium var. sinensis</name>
    <dbReference type="NCBI Taxonomy" id="2711"/>
    <lineage>
        <taxon>Eukaryota</taxon>
        <taxon>Viridiplantae</taxon>
        <taxon>Streptophyta</taxon>
        <taxon>Embryophyta</taxon>
        <taxon>Tracheophyta</taxon>
        <taxon>Spermatophyta</taxon>
        <taxon>Magnoliopsida</taxon>
        <taxon>eudicotyledons</taxon>
        <taxon>Gunneridae</taxon>
        <taxon>Pentapetalae</taxon>
        <taxon>rosids</taxon>
        <taxon>malvids</taxon>
        <taxon>Sapindales</taxon>
        <taxon>Rutaceae</taxon>
        <taxon>Aurantioideae</taxon>
        <taxon>Citrus</taxon>
    </lineage>
</organism>
<protein>
    <submittedName>
        <fullName evidence="1">T22j18.15</fullName>
    </submittedName>
</protein>
<keyword evidence="2" id="KW-1185">Reference proteome</keyword>